<protein>
    <submittedName>
        <fullName evidence="2">Uncharacterized protein</fullName>
    </submittedName>
</protein>
<dbReference type="EMBL" id="JAACXV010021031">
    <property type="protein sequence ID" value="KAF7263537.1"/>
    <property type="molecule type" value="Genomic_DNA"/>
</dbReference>
<feature type="region of interest" description="Disordered" evidence="1">
    <location>
        <begin position="121"/>
        <end position="153"/>
    </location>
</feature>
<feature type="compositionally biased region" description="Basic and acidic residues" evidence="1">
    <location>
        <begin position="129"/>
        <end position="141"/>
    </location>
</feature>
<dbReference type="AlphaFoldDB" id="A0A834HJW3"/>
<feature type="region of interest" description="Disordered" evidence="1">
    <location>
        <begin position="1"/>
        <end position="46"/>
    </location>
</feature>
<dbReference type="Proteomes" id="UP000625711">
    <property type="component" value="Unassembled WGS sequence"/>
</dbReference>
<keyword evidence="3" id="KW-1185">Reference proteome</keyword>
<gene>
    <name evidence="2" type="ORF">GWI33_002014</name>
</gene>
<reference evidence="2" key="1">
    <citation type="submission" date="2020-08" db="EMBL/GenBank/DDBJ databases">
        <title>Genome sequencing and assembly of the red palm weevil Rhynchophorus ferrugineus.</title>
        <authorList>
            <person name="Dias G.B."/>
            <person name="Bergman C.M."/>
            <person name="Manee M."/>
        </authorList>
    </citation>
    <scope>NUCLEOTIDE SEQUENCE</scope>
    <source>
        <strain evidence="2">AA-2017</strain>
        <tissue evidence="2">Whole larva</tissue>
    </source>
</reference>
<sequence>MSDPGSSSQRRAPTSRSSSPAERNRGCRQVDYRSSGGGPARPTIPATLSIPRISAGTFGAVFGGIHSELDNGLEQGNVERFGNRAAPTAQDQQDTVRHPFSETPLGYQLGRYAANIATAFSGRPLPKLAGEDPRSLPDRRPALGRSTAYGTGQ</sequence>
<comment type="caution">
    <text evidence="2">The sequence shown here is derived from an EMBL/GenBank/DDBJ whole genome shotgun (WGS) entry which is preliminary data.</text>
</comment>
<feature type="compositionally biased region" description="Low complexity" evidence="1">
    <location>
        <begin position="1"/>
        <end position="21"/>
    </location>
</feature>
<feature type="compositionally biased region" description="Basic and acidic residues" evidence="1">
    <location>
        <begin position="22"/>
        <end position="31"/>
    </location>
</feature>
<proteinExistence type="predicted"/>
<name>A0A834HJW3_RHYFE</name>
<evidence type="ECO:0000256" key="1">
    <source>
        <dbReference type="SAM" id="MobiDB-lite"/>
    </source>
</evidence>
<evidence type="ECO:0000313" key="3">
    <source>
        <dbReference type="Proteomes" id="UP000625711"/>
    </source>
</evidence>
<organism evidence="2 3">
    <name type="scientific">Rhynchophorus ferrugineus</name>
    <name type="common">Red palm weevil</name>
    <name type="synonym">Curculio ferrugineus</name>
    <dbReference type="NCBI Taxonomy" id="354439"/>
    <lineage>
        <taxon>Eukaryota</taxon>
        <taxon>Metazoa</taxon>
        <taxon>Ecdysozoa</taxon>
        <taxon>Arthropoda</taxon>
        <taxon>Hexapoda</taxon>
        <taxon>Insecta</taxon>
        <taxon>Pterygota</taxon>
        <taxon>Neoptera</taxon>
        <taxon>Endopterygota</taxon>
        <taxon>Coleoptera</taxon>
        <taxon>Polyphaga</taxon>
        <taxon>Cucujiformia</taxon>
        <taxon>Curculionidae</taxon>
        <taxon>Dryophthorinae</taxon>
        <taxon>Rhynchophorus</taxon>
    </lineage>
</organism>
<feature type="region of interest" description="Disordered" evidence="1">
    <location>
        <begin position="83"/>
        <end position="102"/>
    </location>
</feature>
<accession>A0A834HJW3</accession>
<evidence type="ECO:0000313" key="2">
    <source>
        <dbReference type="EMBL" id="KAF7263537.1"/>
    </source>
</evidence>